<organism evidence="2 3">
    <name type="scientific">Humibacillus xanthopallidus</name>
    <dbReference type="NCBI Taxonomy" id="412689"/>
    <lineage>
        <taxon>Bacteria</taxon>
        <taxon>Bacillati</taxon>
        <taxon>Actinomycetota</taxon>
        <taxon>Actinomycetes</taxon>
        <taxon>Micrococcales</taxon>
        <taxon>Intrasporangiaceae</taxon>
        <taxon>Humibacillus</taxon>
    </lineage>
</organism>
<name>A0A543PQ85_9MICO</name>
<evidence type="ECO:0000313" key="2">
    <source>
        <dbReference type="EMBL" id="TQN46248.1"/>
    </source>
</evidence>
<evidence type="ECO:0000256" key="1">
    <source>
        <dbReference type="SAM" id="MobiDB-lite"/>
    </source>
</evidence>
<dbReference type="EMBL" id="VFQF01000002">
    <property type="protein sequence ID" value="TQN46248.1"/>
    <property type="molecule type" value="Genomic_DNA"/>
</dbReference>
<accession>A0A543PQ85</accession>
<sequence>MPEEVLGDVGRAVVTAPGTVVGTVVGEVGDGPDGILEVPAVEDDNPEDPVDPGAPTPRPPPAVEQAATRPTGSMASTARRRTVGASSPELTWPP</sequence>
<feature type="compositionally biased region" description="Acidic residues" evidence="1">
    <location>
        <begin position="40"/>
        <end position="50"/>
    </location>
</feature>
<protein>
    <submittedName>
        <fullName evidence="2">Uncharacterized protein</fullName>
    </submittedName>
</protein>
<feature type="region of interest" description="Disordered" evidence="1">
    <location>
        <begin position="24"/>
        <end position="94"/>
    </location>
</feature>
<comment type="caution">
    <text evidence="2">The sequence shown here is derived from an EMBL/GenBank/DDBJ whole genome shotgun (WGS) entry which is preliminary data.</text>
</comment>
<evidence type="ECO:0000313" key="3">
    <source>
        <dbReference type="Proteomes" id="UP000320085"/>
    </source>
</evidence>
<reference evidence="2 3" key="1">
    <citation type="submission" date="2019-06" db="EMBL/GenBank/DDBJ databases">
        <title>Sequencing the genomes of 1000 actinobacteria strains.</title>
        <authorList>
            <person name="Klenk H.-P."/>
        </authorList>
    </citation>
    <scope>NUCLEOTIDE SEQUENCE [LARGE SCALE GENOMIC DNA]</scope>
    <source>
        <strain evidence="2 3">DSM 21776</strain>
    </source>
</reference>
<dbReference type="AlphaFoldDB" id="A0A543PQ85"/>
<feature type="compositionally biased region" description="Low complexity" evidence="1">
    <location>
        <begin position="24"/>
        <end position="39"/>
    </location>
</feature>
<feature type="compositionally biased region" description="Pro residues" evidence="1">
    <location>
        <begin position="52"/>
        <end position="62"/>
    </location>
</feature>
<proteinExistence type="predicted"/>
<gene>
    <name evidence="2" type="ORF">FHX52_2954</name>
</gene>
<feature type="compositionally biased region" description="Polar residues" evidence="1">
    <location>
        <begin position="84"/>
        <end position="94"/>
    </location>
</feature>
<dbReference type="Proteomes" id="UP000320085">
    <property type="component" value="Unassembled WGS sequence"/>
</dbReference>